<evidence type="ECO:0000313" key="2">
    <source>
        <dbReference type="EMBL" id="KAJ8788296.1"/>
    </source>
</evidence>
<comment type="caution">
    <text evidence="2">The sequence shown here is derived from an EMBL/GenBank/DDBJ whole genome shotgun (WGS) entry which is preliminary data.</text>
</comment>
<dbReference type="EMBL" id="JAIQCJ010001624">
    <property type="protein sequence ID" value="KAJ8788296.1"/>
    <property type="molecule type" value="Genomic_DNA"/>
</dbReference>
<evidence type="ECO:0000256" key="1">
    <source>
        <dbReference type="SAM" id="MobiDB-lite"/>
    </source>
</evidence>
<reference evidence="2 3" key="1">
    <citation type="submission" date="2022-11" db="EMBL/GenBank/DDBJ databases">
        <title>Whole genome sequence of Eschrichtius robustus ER-17-0199.</title>
        <authorList>
            <person name="Bruniche-Olsen A."/>
            <person name="Black A.N."/>
            <person name="Fields C.J."/>
            <person name="Walden K."/>
            <person name="Dewoody J.A."/>
        </authorList>
    </citation>
    <scope>NUCLEOTIDE SEQUENCE [LARGE SCALE GENOMIC DNA]</scope>
    <source>
        <strain evidence="2">ER-17-0199</strain>
        <tissue evidence="2">Blubber</tissue>
    </source>
</reference>
<name>A0AB34H962_ESCRO</name>
<protein>
    <submittedName>
        <fullName evidence="2">Uncharacterized protein</fullName>
    </submittedName>
</protein>
<proteinExistence type="predicted"/>
<dbReference type="AlphaFoldDB" id="A0AB34H962"/>
<feature type="compositionally biased region" description="Basic and acidic residues" evidence="1">
    <location>
        <begin position="66"/>
        <end position="88"/>
    </location>
</feature>
<keyword evidence="3" id="KW-1185">Reference proteome</keyword>
<feature type="region of interest" description="Disordered" evidence="1">
    <location>
        <begin position="1"/>
        <end position="165"/>
    </location>
</feature>
<accession>A0AB34H962</accession>
<feature type="compositionally biased region" description="Basic and acidic residues" evidence="1">
    <location>
        <begin position="150"/>
        <end position="165"/>
    </location>
</feature>
<gene>
    <name evidence="2" type="ORF">J1605_000352</name>
</gene>
<evidence type="ECO:0000313" key="3">
    <source>
        <dbReference type="Proteomes" id="UP001159641"/>
    </source>
</evidence>
<dbReference type="Proteomes" id="UP001159641">
    <property type="component" value="Unassembled WGS sequence"/>
</dbReference>
<feature type="compositionally biased region" description="Low complexity" evidence="1">
    <location>
        <begin position="1"/>
        <end position="18"/>
    </location>
</feature>
<sequence>MSPCTSLPRSSPRPGGSPWEEPTWPRAPLCRAESSPRRRLGRVPGRAGASKPLQALPLGPLRPQRTRGEPTDTHRAAAARLDPERTAREATQVPPQRGREFECRSGKGPRLPAAPAHRQPLGGRGAASCERGPRGPQPARAFQRPAGSRGRAERQQPREGTGRADQEFFQWVETRASDWNPAIGGSAGDGGNLAALRAGTRGKGCGGGRGACAPLMINARGWGERAAPAVSARPNASRPRAT</sequence>
<organism evidence="2 3">
    <name type="scientific">Eschrichtius robustus</name>
    <name type="common">California gray whale</name>
    <name type="synonym">Eschrichtius gibbosus</name>
    <dbReference type="NCBI Taxonomy" id="9764"/>
    <lineage>
        <taxon>Eukaryota</taxon>
        <taxon>Metazoa</taxon>
        <taxon>Chordata</taxon>
        <taxon>Craniata</taxon>
        <taxon>Vertebrata</taxon>
        <taxon>Euteleostomi</taxon>
        <taxon>Mammalia</taxon>
        <taxon>Eutheria</taxon>
        <taxon>Laurasiatheria</taxon>
        <taxon>Artiodactyla</taxon>
        <taxon>Whippomorpha</taxon>
        <taxon>Cetacea</taxon>
        <taxon>Mysticeti</taxon>
        <taxon>Eschrichtiidae</taxon>
        <taxon>Eschrichtius</taxon>
    </lineage>
</organism>